<protein>
    <submittedName>
        <fullName evidence="1">Uncharacterized protein</fullName>
    </submittedName>
</protein>
<dbReference type="InterPro" id="IPR021183">
    <property type="entry name" value="NatA_aux_su"/>
</dbReference>
<sequence length="73" mass="8444">MELQRLEEAEIVYRHLIDRNPENISYYDNLEICLRLGEGAPVSDRVSMYDSLAERHKRAAAPRRQPLYILGGA</sequence>
<dbReference type="EMBL" id="JAHQIW010006203">
    <property type="protein sequence ID" value="KAJ1368484.1"/>
    <property type="molecule type" value="Genomic_DNA"/>
</dbReference>
<proteinExistence type="predicted"/>
<accession>A0AAD5R2V9</accession>
<organism evidence="1 2">
    <name type="scientific">Parelaphostrongylus tenuis</name>
    <name type="common">Meningeal worm</name>
    <dbReference type="NCBI Taxonomy" id="148309"/>
    <lineage>
        <taxon>Eukaryota</taxon>
        <taxon>Metazoa</taxon>
        <taxon>Ecdysozoa</taxon>
        <taxon>Nematoda</taxon>
        <taxon>Chromadorea</taxon>
        <taxon>Rhabditida</taxon>
        <taxon>Rhabditina</taxon>
        <taxon>Rhabditomorpha</taxon>
        <taxon>Strongyloidea</taxon>
        <taxon>Metastrongylidae</taxon>
        <taxon>Parelaphostrongylus</taxon>
    </lineage>
</organism>
<gene>
    <name evidence="1" type="ORF">KIN20_029619</name>
</gene>
<comment type="caution">
    <text evidence="1">The sequence shown here is derived from an EMBL/GenBank/DDBJ whole genome shotgun (WGS) entry which is preliminary data.</text>
</comment>
<reference evidence="1" key="1">
    <citation type="submission" date="2021-06" db="EMBL/GenBank/DDBJ databases">
        <title>Parelaphostrongylus tenuis whole genome reference sequence.</title>
        <authorList>
            <person name="Garwood T.J."/>
            <person name="Larsen P.A."/>
            <person name="Fountain-Jones N.M."/>
            <person name="Garbe J.R."/>
            <person name="Macchietto M.G."/>
            <person name="Kania S.A."/>
            <person name="Gerhold R.W."/>
            <person name="Richards J.E."/>
            <person name="Wolf T.M."/>
        </authorList>
    </citation>
    <scope>NUCLEOTIDE SEQUENCE</scope>
    <source>
        <strain evidence="1">MNPRO001-30</strain>
        <tissue evidence="1">Meninges</tissue>
    </source>
</reference>
<dbReference type="Pfam" id="PF12569">
    <property type="entry name" value="NatA_aux_su"/>
    <property type="match status" value="1"/>
</dbReference>
<dbReference type="AlphaFoldDB" id="A0AAD5R2V9"/>
<keyword evidence="2" id="KW-1185">Reference proteome</keyword>
<name>A0AAD5R2V9_PARTN</name>
<evidence type="ECO:0000313" key="1">
    <source>
        <dbReference type="EMBL" id="KAJ1368484.1"/>
    </source>
</evidence>
<dbReference type="Gene3D" id="1.25.40.1040">
    <property type="match status" value="1"/>
</dbReference>
<dbReference type="Proteomes" id="UP001196413">
    <property type="component" value="Unassembled WGS sequence"/>
</dbReference>
<evidence type="ECO:0000313" key="2">
    <source>
        <dbReference type="Proteomes" id="UP001196413"/>
    </source>
</evidence>